<reference evidence="2 3" key="1">
    <citation type="submission" date="2017-12" db="EMBL/GenBank/DDBJ databases">
        <title>Gene loss provides genomic basis for host adaptation in cereal stripe rust fungi.</title>
        <authorList>
            <person name="Xia C."/>
        </authorList>
    </citation>
    <scope>NUCLEOTIDE SEQUENCE [LARGE SCALE GENOMIC DNA]</scope>
    <source>
        <strain evidence="2 3">93TX-2</strain>
    </source>
</reference>
<reference evidence="3" key="2">
    <citation type="journal article" date="2018" name="BMC Genomics">
        <title>Genomic insights into host adaptation between the wheat stripe rust pathogen (Puccinia striiformis f. sp. tritici) and the barley stripe rust pathogen (Puccinia striiformis f. sp. hordei).</title>
        <authorList>
            <person name="Xia C."/>
            <person name="Wang M."/>
            <person name="Yin C."/>
            <person name="Cornejo O.E."/>
            <person name="Hulbert S.H."/>
            <person name="Chen X."/>
        </authorList>
    </citation>
    <scope>NUCLEOTIDE SEQUENCE [LARGE SCALE GENOMIC DNA]</scope>
    <source>
        <strain evidence="3">93TX-2</strain>
    </source>
</reference>
<evidence type="ECO:0000313" key="3">
    <source>
        <dbReference type="Proteomes" id="UP000238274"/>
    </source>
</evidence>
<evidence type="ECO:0000313" key="2">
    <source>
        <dbReference type="EMBL" id="POW20648.1"/>
    </source>
</evidence>
<organism evidence="2 3">
    <name type="scientific">Puccinia striiformis</name>
    <dbReference type="NCBI Taxonomy" id="27350"/>
    <lineage>
        <taxon>Eukaryota</taxon>
        <taxon>Fungi</taxon>
        <taxon>Dikarya</taxon>
        <taxon>Basidiomycota</taxon>
        <taxon>Pucciniomycotina</taxon>
        <taxon>Pucciniomycetes</taxon>
        <taxon>Pucciniales</taxon>
        <taxon>Pucciniaceae</taxon>
        <taxon>Puccinia</taxon>
    </lineage>
</organism>
<feature type="region of interest" description="Disordered" evidence="1">
    <location>
        <begin position="104"/>
        <end position="211"/>
    </location>
</feature>
<keyword evidence="3" id="KW-1185">Reference proteome</keyword>
<gene>
    <name evidence="2" type="ORF">PSHT_03261</name>
</gene>
<feature type="compositionally biased region" description="Polar residues" evidence="1">
    <location>
        <begin position="188"/>
        <end position="211"/>
    </location>
</feature>
<feature type="compositionally biased region" description="Basic and acidic residues" evidence="1">
    <location>
        <begin position="104"/>
        <end position="123"/>
    </location>
</feature>
<feature type="compositionally biased region" description="Polar residues" evidence="1">
    <location>
        <begin position="140"/>
        <end position="156"/>
    </location>
</feature>
<dbReference type="EMBL" id="PKSM01000030">
    <property type="protein sequence ID" value="POW20648.1"/>
    <property type="molecule type" value="Genomic_DNA"/>
</dbReference>
<accession>A0A2S4WG09</accession>
<feature type="non-terminal residue" evidence="2">
    <location>
        <position position="1"/>
    </location>
</feature>
<reference evidence="3" key="3">
    <citation type="journal article" date="2018" name="Mol. Plant Microbe Interact.">
        <title>Genome sequence resources for the wheat stripe rust pathogen (Puccinia striiformis f. sp. tritici) and the barley stripe rust pathogen (Puccinia striiformis f. sp. hordei).</title>
        <authorList>
            <person name="Xia C."/>
            <person name="Wang M."/>
            <person name="Yin C."/>
            <person name="Cornejo O.E."/>
            <person name="Hulbert S.H."/>
            <person name="Chen X."/>
        </authorList>
    </citation>
    <scope>NUCLEOTIDE SEQUENCE [LARGE SCALE GENOMIC DNA]</scope>
    <source>
        <strain evidence="3">93TX-2</strain>
    </source>
</reference>
<name>A0A2S4WG09_9BASI</name>
<evidence type="ECO:0000256" key="1">
    <source>
        <dbReference type="SAM" id="MobiDB-lite"/>
    </source>
</evidence>
<dbReference type="VEuPathDB" id="FungiDB:PSTT_13376"/>
<sequence>PILSVDGLYSPKNLELIGSTSSQVPIAAVKSIGAGSRPTQSHQLYPEALMPIVIDDDTHSGIICQSVDDYQDQVGSPLLNLSEIPEPSEWSPSRSTCDLHHEHEPHVDMVDPLIKSEVDEQRPAKKRPRLTGKSPVTLENMASTSAGPHPSSQDQFPSDAGDDNLMSAALLKDLAEQGELPLMLSESDVPQASTSILNTPKNQHATPQPTT</sequence>
<dbReference type="AlphaFoldDB" id="A0A2S4WG09"/>
<comment type="caution">
    <text evidence="2">The sequence shown here is derived from an EMBL/GenBank/DDBJ whole genome shotgun (WGS) entry which is preliminary data.</text>
</comment>
<feature type="non-terminal residue" evidence="2">
    <location>
        <position position="211"/>
    </location>
</feature>
<proteinExistence type="predicted"/>
<dbReference type="Proteomes" id="UP000238274">
    <property type="component" value="Unassembled WGS sequence"/>
</dbReference>
<dbReference type="VEuPathDB" id="FungiDB:PSHT_03261"/>
<protein>
    <submittedName>
        <fullName evidence="2">Uncharacterized protein</fullName>
    </submittedName>
</protein>